<keyword evidence="1" id="KW-0812">Transmembrane</keyword>
<dbReference type="InterPro" id="IPR025293">
    <property type="entry name" value="YfiR/HmsC-like"/>
</dbReference>
<gene>
    <name evidence="1" type="ordered locus">Bphy_5029</name>
</gene>
<evidence type="ECO:0000313" key="2">
    <source>
        <dbReference type="Proteomes" id="UP000001192"/>
    </source>
</evidence>
<protein>
    <submittedName>
        <fullName evidence="1">Putative transmembrane protein</fullName>
    </submittedName>
</protein>
<dbReference type="AlphaFoldDB" id="B2JLF1"/>
<dbReference type="Proteomes" id="UP000001192">
    <property type="component" value="Chromosome 2"/>
</dbReference>
<dbReference type="STRING" id="391038.Bphy_5029"/>
<dbReference type="Pfam" id="PF13689">
    <property type="entry name" value="DUF4154"/>
    <property type="match status" value="1"/>
</dbReference>
<proteinExistence type="predicted"/>
<reference evidence="2" key="1">
    <citation type="journal article" date="2014" name="Stand. Genomic Sci.">
        <title>Complete genome sequence of Burkholderia phymatum STM815(T), a broad host range and efficient nitrogen-fixing symbiont of Mimosa species.</title>
        <authorList>
            <person name="Moulin L."/>
            <person name="Klonowska A."/>
            <person name="Caroline B."/>
            <person name="Booth K."/>
            <person name="Vriezen J.A."/>
            <person name="Melkonian R."/>
            <person name="James E.K."/>
            <person name="Young J.P."/>
            <person name="Bena G."/>
            <person name="Hauser L."/>
            <person name="Land M."/>
            <person name="Kyrpides N."/>
            <person name="Bruce D."/>
            <person name="Chain P."/>
            <person name="Copeland A."/>
            <person name="Pitluck S."/>
            <person name="Woyke T."/>
            <person name="Lizotte-Waniewski M."/>
            <person name="Bristow J."/>
            <person name="Riley M."/>
        </authorList>
    </citation>
    <scope>NUCLEOTIDE SEQUENCE [LARGE SCALE GENOMIC DNA]</scope>
    <source>
        <strain evidence="2">DSM 17167 / CIP 108236 / LMG 21445 / STM815</strain>
    </source>
</reference>
<dbReference type="EMBL" id="CP001044">
    <property type="protein sequence ID" value="ACC74119.1"/>
    <property type="molecule type" value="Genomic_DNA"/>
</dbReference>
<dbReference type="KEGG" id="bph:Bphy_5029"/>
<name>B2JLF1_PARP8</name>
<keyword evidence="1" id="KW-0472">Membrane</keyword>
<sequence length="176" mass="18918" precursor="true">MRTASKIAASAVAGAMAACLCIRSTRAQVDESVLTAAYVYNMTQFVTWPAGSLTDTQLVVCASGQGGLSSELEKFAGKATGGRIWTVAALAGNEKPSRCNVIVLERETPVSRALADVLASDSPVLVIANFDMGSRPWIVRLFTEDDHIRFDIDKSEAGRRRLSLSSRLLRLARSVL</sequence>
<dbReference type="RefSeq" id="WP_012404283.1">
    <property type="nucleotide sequence ID" value="NC_010623.1"/>
</dbReference>
<dbReference type="PROSITE" id="PS51257">
    <property type="entry name" value="PROKAR_LIPOPROTEIN"/>
    <property type="match status" value="1"/>
</dbReference>
<evidence type="ECO:0000313" key="1">
    <source>
        <dbReference type="EMBL" id="ACC74119.1"/>
    </source>
</evidence>
<organism evidence="1 2">
    <name type="scientific">Paraburkholderia phymatum (strain DSM 17167 / CIP 108236 / LMG 21445 / STM815)</name>
    <name type="common">Burkholderia phymatum</name>
    <dbReference type="NCBI Taxonomy" id="391038"/>
    <lineage>
        <taxon>Bacteria</taxon>
        <taxon>Pseudomonadati</taxon>
        <taxon>Pseudomonadota</taxon>
        <taxon>Betaproteobacteria</taxon>
        <taxon>Burkholderiales</taxon>
        <taxon>Burkholderiaceae</taxon>
        <taxon>Paraburkholderia</taxon>
    </lineage>
</organism>
<accession>B2JLF1</accession>
<keyword evidence="2" id="KW-1185">Reference proteome</keyword>
<dbReference type="HOGENOM" id="CLU_093136_1_0_4"/>
<dbReference type="eggNOG" id="ENOG5032YBM">
    <property type="taxonomic scope" value="Bacteria"/>
</dbReference>
<dbReference type="OrthoDB" id="8527941at2"/>